<dbReference type="Proteomes" id="UP001159042">
    <property type="component" value="Unassembled WGS sequence"/>
</dbReference>
<dbReference type="InterPro" id="IPR029526">
    <property type="entry name" value="PGBD"/>
</dbReference>
<sequence length="99" mass="10648">MANLSEVESNGVILNVSVYTGILDSKGGKGHAANVVLHLMDGKLNYGHSVFMDNFYKSCALANTLLEKDTYCTGTLRSDRKNNPKEVLSAKLAEGNNVA</sequence>
<evidence type="ECO:0000259" key="1">
    <source>
        <dbReference type="Pfam" id="PF13843"/>
    </source>
</evidence>
<accession>A0AAV8VA97</accession>
<feature type="domain" description="PiggyBac transposable element-derived protein" evidence="1">
    <location>
        <begin position="8"/>
        <end position="95"/>
    </location>
</feature>
<protein>
    <recommendedName>
        <fullName evidence="1">PiggyBac transposable element-derived protein domain-containing protein</fullName>
    </recommendedName>
</protein>
<name>A0AAV8VA97_9CUCU</name>
<evidence type="ECO:0000313" key="2">
    <source>
        <dbReference type="EMBL" id="KAJ8910932.1"/>
    </source>
</evidence>
<proteinExistence type="predicted"/>
<evidence type="ECO:0000313" key="3">
    <source>
        <dbReference type="Proteomes" id="UP001159042"/>
    </source>
</evidence>
<comment type="caution">
    <text evidence="2">The sequence shown here is derived from an EMBL/GenBank/DDBJ whole genome shotgun (WGS) entry which is preliminary data.</text>
</comment>
<dbReference type="PANTHER" id="PTHR46599:SF3">
    <property type="entry name" value="PIGGYBAC TRANSPOSABLE ELEMENT-DERIVED PROTEIN 4"/>
    <property type="match status" value="1"/>
</dbReference>
<gene>
    <name evidence="2" type="ORF">NQ315_014352</name>
</gene>
<dbReference type="AlphaFoldDB" id="A0AAV8VA97"/>
<dbReference type="PANTHER" id="PTHR46599">
    <property type="entry name" value="PIGGYBAC TRANSPOSABLE ELEMENT-DERIVED PROTEIN 4"/>
    <property type="match status" value="1"/>
</dbReference>
<reference evidence="2 3" key="1">
    <citation type="journal article" date="2023" name="Insect Mol. Biol.">
        <title>Genome sequencing provides insights into the evolution of gene families encoding plant cell wall-degrading enzymes in longhorned beetles.</title>
        <authorList>
            <person name="Shin N.R."/>
            <person name="Okamura Y."/>
            <person name="Kirsch R."/>
            <person name="Pauchet Y."/>
        </authorList>
    </citation>
    <scope>NUCLEOTIDE SEQUENCE [LARGE SCALE GENOMIC DNA]</scope>
    <source>
        <strain evidence="2">EAD_L_NR</strain>
    </source>
</reference>
<organism evidence="2 3">
    <name type="scientific">Exocentrus adspersus</name>
    <dbReference type="NCBI Taxonomy" id="1586481"/>
    <lineage>
        <taxon>Eukaryota</taxon>
        <taxon>Metazoa</taxon>
        <taxon>Ecdysozoa</taxon>
        <taxon>Arthropoda</taxon>
        <taxon>Hexapoda</taxon>
        <taxon>Insecta</taxon>
        <taxon>Pterygota</taxon>
        <taxon>Neoptera</taxon>
        <taxon>Endopterygota</taxon>
        <taxon>Coleoptera</taxon>
        <taxon>Polyphaga</taxon>
        <taxon>Cucujiformia</taxon>
        <taxon>Chrysomeloidea</taxon>
        <taxon>Cerambycidae</taxon>
        <taxon>Lamiinae</taxon>
        <taxon>Acanthocinini</taxon>
        <taxon>Exocentrus</taxon>
    </lineage>
</organism>
<dbReference type="Pfam" id="PF13843">
    <property type="entry name" value="DDE_Tnp_1_7"/>
    <property type="match status" value="1"/>
</dbReference>
<dbReference type="EMBL" id="JANEYG010000233">
    <property type="protein sequence ID" value="KAJ8910932.1"/>
    <property type="molecule type" value="Genomic_DNA"/>
</dbReference>
<keyword evidence="3" id="KW-1185">Reference proteome</keyword>